<dbReference type="InterPro" id="IPR018982">
    <property type="entry name" value="RQC_domain"/>
</dbReference>
<evidence type="ECO:0000256" key="6">
    <source>
        <dbReference type="ARBA" id="ARBA00022840"/>
    </source>
</evidence>
<feature type="region of interest" description="Disordered" evidence="12">
    <location>
        <begin position="1"/>
        <end position="23"/>
    </location>
</feature>
<dbReference type="Gene3D" id="3.40.50.300">
    <property type="entry name" value="P-loop containing nucleotide triphosphate hydrolases"/>
    <property type="match status" value="2"/>
</dbReference>
<dbReference type="InterPro" id="IPR011545">
    <property type="entry name" value="DEAD/DEAH_box_helicase_dom"/>
</dbReference>
<dbReference type="PROSITE" id="PS51194">
    <property type="entry name" value="HELICASE_CTER"/>
    <property type="match status" value="1"/>
</dbReference>
<dbReference type="GO" id="GO:0005524">
    <property type="term" value="F:ATP binding"/>
    <property type="evidence" value="ECO:0007669"/>
    <property type="project" value="UniProtKB-KW"/>
</dbReference>
<evidence type="ECO:0000313" key="15">
    <source>
        <dbReference type="EMBL" id="KAF9452800.1"/>
    </source>
</evidence>
<dbReference type="GO" id="GO:0005694">
    <property type="term" value="C:chromosome"/>
    <property type="evidence" value="ECO:0007669"/>
    <property type="project" value="TreeGrafter"/>
</dbReference>
<organism evidence="15 16">
    <name type="scientific">Macrolepiota fuliginosa MF-IS2</name>
    <dbReference type="NCBI Taxonomy" id="1400762"/>
    <lineage>
        <taxon>Eukaryota</taxon>
        <taxon>Fungi</taxon>
        <taxon>Dikarya</taxon>
        <taxon>Basidiomycota</taxon>
        <taxon>Agaricomycotina</taxon>
        <taxon>Agaricomycetes</taxon>
        <taxon>Agaricomycetidae</taxon>
        <taxon>Agaricales</taxon>
        <taxon>Agaricineae</taxon>
        <taxon>Agaricaceae</taxon>
        <taxon>Macrolepiota</taxon>
    </lineage>
</organism>
<dbReference type="GO" id="GO:0000724">
    <property type="term" value="P:double-strand break repair via homologous recombination"/>
    <property type="evidence" value="ECO:0007669"/>
    <property type="project" value="TreeGrafter"/>
</dbReference>
<comment type="catalytic activity">
    <reaction evidence="11">
        <text>ATP + H2O = ADP + phosphate + H(+)</text>
        <dbReference type="Rhea" id="RHEA:13065"/>
        <dbReference type="ChEBI" id="CHEBI:15377"/>
        <dbReference type="ChEBI" id="CHEBI:15378"/>
        <dbReference type="ChEBI" id="CHEBI:30616"/>
        <dbReference type="ChEBI" id="CHEBI:43474"/>
        <dbReference type="ChEBI" id="CHEBI:456216"/>
    </reaction>
</comment>
<evidence type="ECO:0000256" key="4">
    <source>
        <dbReference type="ARBA" id="ARBA00022801"/>
    </source>
</evidence>
<dbReference type="GO" id="GO:0003677">
    <property type="term" value="F:DNA binding"/>
    <property type="evidence" value="ECO:0007669"/>
    <property type="project" value="UniProtKB-KW"/>
</dbReference>
<keyword evidence="7" id="KW-0238">DNA-binding</keyword>
<dbReference type="Gene3D" id="1.10.10.10">
    <property type="entry name" value="Winged helix-like DNA-binding domain superfamily/Winged helix DNA-binding domain"/>
    <property type="match status" value="1"/>
</dbReference>
<dbReference type="GO" id="GO:0009378">
    <property type="term" value="F:four-way junction helicase activity"/>
    <property type="evidence" value="ECO:0007669"/>
    <property type="project" value="TreeGrafter"/>
</dbReference>
<comment type="catalytic activity">
    <reaction evidence="10 11">
        <text>Couples ATP hydrolysis with the unwinding of duplex DNA by translocating in the 3'-5' direction.</text>
        <dbReference type="EC" id="5.6.2.4"/>
    </reaction>
</comment>
<keyword evidence="16" id="KW-1185">Reference proteome</keyword>
<dbReference type="InterPro" id="IPR001650">
    <property type="entry name" value="Helicase_C-like"/>
</dbReference>
<dbReference type="InterPro" id="IPR014001">
    <property type="entry name" value="Helicase_ATP-bd"/>
</dbReference>
<reference evidence="15" key="1">
    <citation type="submission" date="2020-11" db="EMBL/GenBank/DDBJ databases">
        <authorList>
            <consortium name="DOE Joint Genome Institute"/>
            <person name="Ahrendt S."/>
            <person name="Riley R."/>
            <person name="Andreopoulos W."/>
            <person name="Labutti K."/>
            <person name="Pangilinan J."/>
            <person name="Ruiz-Duenas F.J."/>
            <person name="Barrasa J.M."/>
            <person name="Sanchez-Garcia M."/>
            <person name="Camarero S."/>
            <person name="Miyauchi S."/>
            <person name="Serrano A."/>
            <person name="Linde D."/>
            <person name="Babiker R."/>
            <person name="Drula E."/>
            <person name="Ayuso-Fernandez I."/>
            <person name="Pacheco R."/>
            <person name="Padilla G."/>
            <person name="Ferreira P."/>
            <person name="Barriuso J."/>
            <person name="Kellner H."/>
            <person name="Castanera R."/>
            <person name="Alfaro M."/>
            <person name="Ramirez L."/>
            <person name="Pisabarro A.G."/>
            <person name="Kuo A."/>
            <person name="Tritt A."/>
            <person name="Lipzen A."/>
            <person name="He G."/>
            <person name="Yan M."/>
            <person name="Ng V."/>
            <person name="Cullen D."/>
            <person name="Martin F."/>
            <person name="Rosso M.-N."/>
            <person name="Henrissat B."/>
            <person name="Hibbett D."/>
            <person name="Martinez A.T."/>
            <person name="Grigoriev I.V."/>
        </authorList>
    </citation>
    <scope>NUCLEOTIDE SEQUENCE</scope>
    <source>
        <strain evidence="15">MF-IS2</strain>
    </source>
</reference>
<comment type="similarity">
    <text evidence="2 11">Belongs to the helicase family. RecQ subfamily.</text>
</comment>
<evidence type="ECO:0000259" key="14">
    <source>
        <dbReference type="PROSITE" id="PS51194"/>
    </source>
</evidence>
<dbReference type="InterPro" id="IPR036390">
    <property type="entry name" value="WH_DNA-bd_sf"/>
</dbReference>
<dbReference type="InterPro" id="IPR032284">
    <property type="entry name" value="RecQ_Zn-bd"/>
</dbReference>
<dbReference type="GO" id="GO:0006260">
    <property type="term" value="P:DNA replication"/>
    <property type="evidence" value="ECO:0007669"/>
    <property type="project" value="InterPro"/>
</dbReference>
<feature type="domain" description="Helicase C-terminal" evidence="14">
    <location>
        <begin position="246"/>
        <end position="395"/>
    </location>
</feature>
<protein>
    <recommendedName>
        <fullName evidence="11">ATP-dependent DNA helicase</fullName>
        <ecNumber evidence="11">5.6.2.4</ecNumber>
    </recommendedName>
</protein>
<dbReference type="SUPFAM" id="SSF46785">
    <property type="entry name" value="Winged helix' DNA-binding domain"/>
    <property type="match status" value="1"/>
</dbReference>
<keyword evidence="9 11" id="KW-0539">Nucleus</keyword>
<keyword evidence="8" id="KW-0413">Isomerase</keyword>
<dbReference type="EC" id="5.6.2.4" evidence="11"/>
<dbReference type="Proteomes" id="UP000807342">
    <property type="component" value="Unassembled WGS sequence"/>
</dbReference>
<dbReference type="CDD" id="cd18794">
    <property type="entry name" value="SF2_C_RecQ"/>
    <property type="match status" value="1"/>
</dbReference>
<dbReference type="PANTHER" id="PTHR13710:SF153">
    <property type="entry name" value="RECQ-LIKE DNA HELICASE BLM"/>
    <property type="match status" value="1"/>
</dbReference>
<sequence>MLDPPGRNTAHPSAAPAKRLHSPYHNEIQRQLRDVFSLTDFRENQLEAITATMDGKDVFVLMPTGGGKSLCYQLPAVCTTGRTHGLTIVVSPLTALMEDQVSALTAKGIDAFFWSAETSQLEVNARLWNGDKKPSLLYITPEKLRASPSCRNLLEKLYHQKQLARFAIDEAHCISTWGQDFRNAYQGLGQLRGDYPDVPIIALTATANQRTRDDIINQLQLRNPAKFIQSFNRPNLKYVIKRKKNVLADIVDFINTEHQDHSGIIYCLSRKSCEQVSGQLKERGVAAEFFHAGLSKEEKNRLLEDWKGDKFRIIVATIAFGMGIDKADVRFVIHYDLPKCLSGYYQETGRAGRDGKPADCVLYYAFKDFKTICWMIEHSNDREEPLMPEAVQRQKDAAREVVKYCANISECRRVQVLRHFGQDFDERDCRRGCDNCLDDRQAVVEDVTVVATSIIDVMQAISNMKGKITLPQLTGVLRGSNAADIRNRGWAGIAGFGTCKSLSKELVELALDRLLDLKILLLTTQRQHNDFHHEYVEVWTPLVT</sequence>
<dbReference type="GO" id="GO:0043138">
    <property type="term" value="F:3'-5' DNA helicase activity"/>
    <property type="evidence" value="ECO:0007669"/>
    <property type="project" value="UniProtKB-EC"/>
</dbReference>
<gene>
    <name evidence="15" type="ORF">P691DRAFT_659955</name>
</gene>
<evidence type="ECO:0000256" key="3">
    <source>
        <dbReference type="ARBA" id="ARBA00022741"/>
    </source>
</evidence>
<dbReference type="Pfam" id="PF00270">
    <property type="entry name" value="DEAD"/>
    <property type="match status" value="1"/>
</dbReference>
<comment type="subcellular location">
    <subcellularLocation>
        <location evidence="1 11">Nucleus</location>
    </subcellularLocation>
</comment>
<dbReference type="Pfam" id="PF09382">
    <property type="entry name" value="RQC"/>
    <property type="match status" value="1"/>
</dbReference>
<dbReference type="Pfam" id="PF16124">
    <property type="entry name" value="RecQ_Zn_bind"/>
    <property type="match status" value="1"/>
</dbReference>
<dbReference type="GO" id="GO:0005737">
    <property type="term" value="C:cytoplasm"/>
    <property type="evidence" value="ECO:0007669"/>
    <property type="project" value="TreeGrafter"/>
</dbReference>
<evidence type="ECO:0000256" key="7">
    <source>
        <dbReference type="ARBA" id="ARBA00023125"/>
    </source>
</evidence>
<evidence type="ECO:0000256" key="11">
    <source>
        <dbReference type="RuleBase" id="RU364117"/>
    </source>
</evidence>
<name>A0A9P6C8D0_9AGAR</name>
<dbReference type="InterPro" id="IPR036388">
    <property type="entry name" value="WH-like_DNA-bd_sf"/>
</dbReference>
<evidence type="ECO:0000256" key="1">
    <source>
        <dbReference type="ARBA" id="ARBA00004123"/>
    </source>
</evidence>
<dbReference type="InterPro" id="IPR004589">
    <property type="entry name" value="DNA_helicase_ATP-dep_RecQ"/>
</dbReference>
<evidence type="ECO:0000256" key="10">
    <source>
        <dbReference type="ARBA" id="ARBA00034617"/>
    </source>
</evidence>
<dbReference type="EMBL" id="MU151067">
    <property type="protein sequence ID" value="KAF9452800.1"/>
    <property type="molecule type" value="Genomic_DNA"/>
</dbReference>
<evidence type="ECO:0000256" key="5">
    <source>
        <dbReference type="ARBA" id="ARBA00022806"/>
    </source>
</evidence>
<dbReference type="CDD" id="cd17920">
    <property type="entry name" value="DEXHc_RecQ"/>
    <property type="match status" value="1"/>
</dbReference>
<dbReference type="GO" id="GO:0005634">
    <property type="term" value="C:nucleus"/>
    <property type="evidence" value="ECO:0007669"/>
    <property type="project" value="UniProtKB-SubCell"/>
</dbReference>
<dbReference type="SUPFAM" id="SSF52540">
    <property type="entry name" value="P-loop containing nucleoside triphosphate hydrolases"/>
    <property type="match status" value="1"/>
</dbReference>
<dbReference type="Pfam" id="PF00271">
    <property type="entry name" value="Helicase_C"/>
    <property type="match status" value="1"/>
</dbReference>
<keyword evidence="4 11" id="KW-0378">Hydrolase</keyword>
<dbReference type="NCBIfam" id="TIGR00614">
    <property type="entry name" value="recQ_fam"/>
    <property type="match status" value="1"/>
</dbReference>
<dbReference type="FunFam" id="3.40.50.300:FF:001975">
    <property type="entry name" value="ATP-dependent DNA helicase"/>
    <property type="match status" value="1"/>
</dbReference>
<keyword evidence="3 11" id="KW-0547">Nucleotide-binding</keyword>
<dbReference type="AlphaFoldDB" id="A0A9P6C8D0"/>
<evidence type="ECO:0000259" key="13">
    <source>
        <dbReference type="PROSITE" id="PS51192"/>
    </source>
</evidence>
<dbReference type="PANTHER" id="PTHR13710">
    <property type="entry name" value="DNA HELICASE RECQ FAMILY MEMBER"/>
    <property type="match status" value="1"/>
</dbReference>
<evidence type="ECO:0000256" key="8">
    <source>
        <dbReference type="ARBA" id="ARBA00023235"/>
    </source>
</evidence>
<dbReference type="SMART" id="SM00490">
    <property type="entry name" value="HELICc"/>
    <property type="match status" value="1"/>
</dbReference>
<comment type="caution">
    <text evidence="15">The sequence shown here is derived from an EMBL/GenBank/DDBJ whole genome shotgun (WGS) entry which is preliminary data.</text>
</comment>
<dbReference type="FunFam" id="3.40.50.300:FF:000296">
    <property type="entry name" value="ATP-dependent DNA helicase RecQ"/>
    <property type="match status" value="1"/>
</dbReference>
<feature type="domain" description="Helicase ATP-binding" evidence="13">
    <location>
        <begin position="49"/>
        <end position="225"/>
    </location>
</feature>
<keyword evidence="6 11" id="KW-0067">ATP-binding</keyword>
<dbReference type="SMART" id="SM00487">
    <property type="entry name" value="DEXDc"/>
    <property type="match status" value="1"/>
</dbReference>
<proteinExistence type="inferred from homology"/>
<keyword evidence="5 11" id="KW-0347">Helicase</keyword>
<dbReference type="PROSITE" id="PS51192">
    <property type="entry name" value="HELICASE_ATP_BIND_1"/>
    <property type="match status" value="1"/>
</dbReference>
<evidence type="ECO:0000256" key="12">
    <source>
        <dbReference type="SAM" id="MobiDB-lite"/>
    </source>
</evidence>
<evidence type="ECO:0000313" key="16">
    <source>
        <dbReference type="Proteomes" id="UP000807342"/>
    </source>
</evidence>
<dbReference type="InterPro" id="IPR027417">
    <property type="entry name" value="P-loop_NTPase"/>
</dbReference>
<dbReference type="GO" id="GO:0016787">
    <property type="term" value="F:hydrolase activity"/>
    <property type="evidence" value="ECO:0007669"/>
    <property type="project" value="UniProtKB-KW"/>
</dbReference>
<dbReference type="OrthoDB" id="10261556at2759"/>
<evidence type="ECO:0000256" key="9">
    <source>
        <dbReference type="ARBA" id="ARBA00023242"/>
    </source>
</evidence>
<accession>A0A9P6C8D0</accession>
<evidence type="ECO:0000256" key="2">
    <source>
        <dbReference type="ARBA" id="ARBA00005446"/>
    </source>
</evidence>